<dbReference type="Proteomes" id="UP000693970">
    <property type="component" value="Unassembled WGS sequence"/>
</dbReference>
<dbReference type="OrthoDB" id="48866at2759"/>
<dbReference type="EMBL" id="JAGRRH010000017">
    <property type="protein sequence ID" value="KAG7353242.1"/>
    <property type="molecule type" value="Genomic_DNA"/>
</dbReference>
<accession>A0A9K3L0Q1</accession>
<reference evidence="2" key="2">
    <citation type="submission" date="2021-04" db="EMBL/GenBank/DDBJ databases">
        <authorList>
            <person name="Podell S."/>
        </authorList>
    </citation>
    <scope>NUCLEOTIDE SEQUENCE</scope>
    <source>
        <strain evidence="2">Hildebrandi</strain>
    </source>
</reference>
<feature type="compositionally biased region" description="Low complexity" evidence="1">
    <location>
        <begin position="21"/>
        <end position="33"/>
    </location>
</feature>
<sequence>MSVESANTHVRFSDKDSNFLSEGSSAPSSSGAESNKKPLTSATENDNEKPSRDINSQSVNIADTSTSTKSYSFEGGDGTGSFSKECVGTSRISKESLAILEKKVERNNETTAAVKEQADHMLTPPSIIINIVNHTPALSVEQKNDDHIIITKKQTPHKSILRNDCEPLSSANKSAGRGSKRGRVAFSNIQIRKYFMILGDNPSTPIGPPLSLGWEYEVLPTMNIMDFESFRLRSRRFQTNHLILSHYRRVEIVQRIGYTQEEVAKVEKEMKKIQRQRKITMAFTPCGKIESAFQSIGRKWRRNVLRRGRD</sequence>
<reference evidence="2" key="1">
    <citation type="journal article" date="2021" name="Sci. Rep.">
        <title>Diploid genomic architecture of Nitzschia inconspicua, an elite biomass production diatom.</title>
        <authorList>
            <person name="Oliver A."/>
            <person name="Podell S."/>
            <person name="Pinowska A."/>
            <person name="Traller J.C."/>
            <person name="Smith S.R."/>
            <person name="McClure R."/>
            <person name="Beliaev A."/>
            <person name="Bohutskyi P."/>
            <person name="Hill E.A."/>
            <person name="Rabines A."/>
            <person name="Zheng H."/>
            <person name="Allen L.Z."/>
            <person name="Kuo A."/>
            <person name="Grigoriev I.V."/>
            <person name="Allen A.E."/>
            <person name="Hazlebeck D."/>
            <person name="Allen E.E."/>
        </authorList>
    </citation>
    <scope>NUCLEOTIDE SEQUENCE</scope>
    <source>
        <strain evidence="2">Hildebrandi</strain>
    </source>
</reference>
<comment type="caution">
    <text evidence="2">The sequence shown here is derived from an EMBL/GenBank/DDBJ whole genome shotgun (WGS) entry which is preliminary data.</text>
</comment>
<evidence type="ECO:0000313" key="2">
    <source>
        <dbReference type="EMBL" id="KAG7353242.1"/>
    </source>
</evidence>
<feature type="compositionally biased region" description="Polar residues" evidence="1">
    <location>
        <begin position="53"/>
        <end position="71"/>
    </location>
</feature>
<feature type="compositionally biased region" description="Polar residues" evidence="1">
    <location>
        <begin position="1"/>
        <end position="10"/>
    </location>
</feature>
<keyword evidence="3" id="KW-1185">Reference proteome</keyword>
<protein>
    <submittedName>
        <fullName evidence="2">Uncharacterized protein</fullName>
    </submittedName>
</protein>
<proteinExistence type="predicted"/>
<name>A0A9K3L0Q1_9STRA</name>
<gene>
    <name evidence="2" type="ORF">IV203_009291</name>
</gene>
<evidence type="ECO:0000313" key="3">
    <source>
        <dbReference type="Proteomes" id="UP000693970"/>
    </source>
</evidence>
<feature type="region of interest" description="Disordered" evidence="1">
    <location>
        <begin position="1"/>
        <end position="75"/>
    </location>
</feature>
<evidence type="ECO:0000256" key="1">
    <source>
        <dbReference type="SAM" id="MobiDB-lite"/>
    </source>
</evidence>
<organism evidence="2 3">
    <name type="scientific">Nitzschia inconspicua</name>
    <dbReference type="NCBI Taxonomy" id="303405"/>
    <lineage>
        <taxon>Eukaryota</taxon>
        <taxon>Sar</taxon>
        <taxon>Stramenopiles</taxon>
        <taxon>Ochrophyta</taxon>
        <taxon>Bacillariophyta</taxon>
        <taxon>Bacillariophyceae</taxon>
        <taxon>Bacillariophycidae</taxon>
        <taxon>Bacillariales</taxon>
        <taxon>Bacillariaceae</taxon>
        <taxon>Nitzschia</taxon>
    </lineage>
</organism>
<dbReference type="AlphaFoldDB" id="A0A9K3L0Q1"/>